<evidence type="ECO:0000313" key="2">
    <source>
        <dbReference type="Proteomes" id="UP001162501"/>
    </source>
</evidence>
<sequence>ILNLCFSVFDTNFGHLRIQPSVPIFTQDSGHRTGKRSVFIPIPKKGNTKEGSNYCTI</sequence>
<evidence type="ECO:0000313" key="1">
    <source>
        <dbReference type="EMBL" id="CAN0048983.1"/>
    </source>
</evidence>
<reference evidence="1" key="2">
    <citation type="submission" date="2025-03" db="EMBL/GenBank/DDBJ databases">
        <authorList>
            <consortium name="ELIXIR-Norway"/>
            <consortium name="Elixir Norway"/>
        </authorList>
    </citation>
    <scope>NUCLEOTIDE SEQUENCE</scope>
</reference>
<reference evidence="1" key="1">
    <citation type="submission" date="2023-05" db="EMBL/GenBank/DDBJ databases">
        <authorList>
            <consortium name="ELIXIR-Norway"/>
        </authorList>
    </citation>
    <scope>NUCLEOTIDE SEQUENCE</scope>
</reference>
<name>A0AC59YX34_RANTA</name>
<proteinExistence type="predicted"/>
<feature type="non-terminal residue" evidence="1">
    <location>
        <position position="57"/>
    </location>
</feature>
<dbReference type="EMBL" id="OX596105">
    <property type="protein sequence ID" value="CAN0048983.1"/>
    <property type="molecule type" value="Genomic_DNA"/>
</dbReference>
<protein>
    <submittedName>
        <fullName evidence="1">Uncharacterized protein</fullName>
    </submittedName>
</protein>
<feature type="non-terminal residue" evidence="1">
    <location>
        <position position="1"/>
    </location>
</feature>
<organism evidence="1 2">
    <name type="scientific">Rangifer tarandus platyrhynchus</name>
    <name type="common">Svalbard reindeer</name>
    <dbReference type="NCBI Taxonomy" id="3082113"/>
    <lineage>
        <taxon>Eukaryota</taxon>
        <taxon>Metazoa</taxon>
        <taxon>Chordata</taxon>
        <taxon>Craniata</taxon>
        <taxon>Vertebrata</taxon>
        <taxon>Euteleostomi</taxon>
        <taxon>Mammalia</taxon>
        <taxon>Eutheria</taxon>
        <taxon>Laurasiatheria</taxon>
        <taxon>Artiodactyla</taxon>
        <taxon>Ruminantia</taxon>
        <taxon>Pecora</taxon>
        <taxon>Cervidae</taxon>
        <taxon>Odocoileinae</taxon>
        <taxon>Rangifer</taxon>
    </lineage>
</organism>
<accession>A0AC59YX34</accession>
<gene>
    <name evidence="1" type="ORF">MRATA1EN22A_LOCUS11257</name>
</gene>
<dbReference type="Proteomes" id="UP001162501">
    <property type="component" value="Chromosome 21"/>
</dbReference>